<evidence type="ECO:0000313" key="1">
    <source>
        <dbReference type="EMBL" id="ANG08516.1"/>
    </source>
</evidence>
<dbReference type="InterPro" id="IPR036682">
    <property type="entry name" value="OS_D_A10/PebIII_sf"/>
</dbReference>
<dbReference type="AlphaFoldDB" id="A0A2S0BE50"/>
<dbReference type="EMBL" id="KR812316">
    <property type="protein sequence ID" value="ANG08516.1"/>
    <property type="molecule type" value="mRNA"/>
</dbReference>
<dbReference type="PANTHER" id="PTHR11257:SF13">
    <property type="entry name" value="GEO07322P1"/>
    <property type="match status" value="1"/>
</dbReference>
<protein>
    <submittedName>
        <fullName evidence="1">Chemosensory protein 2</fullName>
    </submittedName>
</protein>
<dbReference type="Pfam" id="PF03392">
    <property type="entry name" value="OS-D"/>
    <property type="match status" value="1"/>
</dbReference>
<sequence length="114" mass="12801">MSKGPCPPDGRELKRVLPEALATGCAKCTKKQIEAAVKVIKYFREFEPERFELLANVYDPHGIYRRKYFDNSLDNDVITSNSLTGERNRRMAAVAAAAAGLHSDNHPRKRLIGQ</sequence>
<reference evidence="1" key="1">
    <citation type="submission" date="2015-05" db="EMBL/GenBank/DDBJ databases">
        <title>Transcriptome analysis and olfactory genes identification of a widely used parasitoid wasp Trichogramma dendrolimi Matsumura (Hymenoptera: Trichogrammatidae).</title>
        <authorList>
            <person name="Zhang S."/>
        </authorList>
    </citation>
    <scope>NUCLEOTIDE SEQUENCE</scope>
</reference>
<proteinExistence type="evidence at transcript level"/>
<dbReference type="SUPFAM" id="SSF100910">
    <property type="entry name" value="Chemosensory protein Csp2"/>
    <property type="match status" value="1"/>
</dbReference>
<name>A0A2S0BE50_9HYME</name>
<organism evidence="1">
    <name type="scientific">Trichogramma dendrolimi</name>
    <dbReference type="NCBI Taxonomy" id="114056"/>
    <lineage>
        <taxon>Eukaryota</taxon>
        <taxon>Metazoa</taxon>
        <taxon>Ecdysozoa</taxon>
        <taxon>Arthropoda</taxon>
        <taxon>Hexapoda</taxon>
        <taxon>Insecta</taxon>
        <taxon>Pterygota</taxon>
        <taxon>Neoptera</taxon>
        <taxon>Endopterygota</taxon>
        <taxon>Hymenoptera</taxon>
        <taxon>Apocrita</taxon>
        <taxon>Proctotrupomorpha</taxon>
        <taxon>Chalcidoidea</taxon>
        <taxon>Trichogrammatidae</taxon>
        <taxon>Trichogramma</taxon>
    </lineage>
</organism>
<dbReference type="Gene3D" id="1.10.2080.10">
    <property type="entry name" value="Insect odorant-binding protein A10/Ejaculatory bulb-specific protein 3"/>
    <property type="match status" value="1"/>
</dbReference>
<dbReference type="PANTHER" id="PTHR11257">
    <property type="entry name" value="CHEMOSENSORY PROTEIN-RELATED"/>
    <property type="match status" value="1"/>
</dbReference>
<accession>A0A2S0BE50</accession>
<dbReference type="InterPro" id="IPR005055">
    <property type="entry name" value="A10/PebIII"/>
</dbReference>